<dbReference type="AlphaFoldDB" id="A0A4R5N751"/>
<dbReference type="Pfam" id="PF08951">
    <property type="entry name" value="EntA_Immun"/>
    <property type="match status" value="1"/>
</dbReference>
<evidence type="ECO:0000256" key="1">
    <source>
        <dbReference type="ARBA" id="ARBA00023025"/>
    </source>
</evidence>
<comment type="caution">
    <text evidence="2">The sequence shown here is derived from an EMBL/GenBank/DDBJ whole genome shotgun (WGS) entry which is preliminary data.</text>
</comment>
<accession>A0A4R5N751</accession>
<dbReference type="RefSeq" id="WP_133264607.1">
    <property type="nucleotide sequence ID" value="NZ_JAGYGP010000001.1"/>
</dbReference>
<dbReference type="GO" id="GO:0030153">
    <property type="term" value="P:bacteriocin immunity"/>
    <property type="evidence" value="ECO:0007669"/>
    <property type="project" value="UniProtKB-KW"/>
</dbReference>
<evidence type="ECO:0000313" key="3">
    <source>
        <dbReference type="Proteomes" id="UP000295681"/>
    </source>
</evidence>
<name>A0A4R5N751_9LACO</name>
<proteinExistence type="predicted"/>
<sequence length="96" mass="10515">MNKKDTALFSAIDIAYNDPDVKDNADLARILLNSAKALENGVNRQTIKTKLNNAIVGYSLTHNMKLPAAIVKLHQIISPSAEFSRGIPAIGQWLSR</sequence>
<protein>
    <recommendedName>
        <fullName evidence="4">Enterocin A Immunity</fullName>
    </recommendedName>
</protein>
<keyword evidence="3" id="KW-1185">Reference proteome</keyword>
<dbReference type="InterPro" id="IPR015046">
    <property type="entry name" value="LciA_Immunity-like"/>
</dbReference>
<keyword evidence="1" id="KW-0079">Bacteriocin immunity</keyword>
<dbReference type="InterPro" id="IPR023130">
    <property type="entry name" value="Ta0600-like_sf"/>
</dbReference>
<gene>
    <name evidence="2" type="ORF">C5L23_001443</name>
</gene>
<evidence type="ECO:0000313" key="2">
    <source>
        <dbReference type="EMBL" id="TDG67644.1"/>
    </source>
</evidence>
<reference evidence="2 3" key="1">
    <citation type="journal article" date="2019" name="Appl. Microbiol. Biotechnol.">
        <title>Uncovering carbohydrate metabolism through a genotype-phenotype association study of 56 lactic acid bacteria genomes.</title>
        <authorList>
            <person name="Buron-Moles G."/>
            <person name="Chailyan A."/>
            <person name="Dolejs I."/>
            <person name="Forster J."/>
            <person name="Miks M.H."/>
        </authorList>
    </citation>
    <scope>NUCLEOTIDE SEQUENCE [LARGE SCALE GENOMIC DNA]</scope>
    <source>
        <strain evidence="2 3">ATCC 700006</strain>
    </source>
</reference>
<evidence type="ECO:0008006" key="4">
    <source>
        <dbReference type="Google" id="ProtNLM"/>
    </source>
</evidence>
<organism evidence="2 3">
    <name type="scientific">Leuconostoc fallax</name>
    <dbReference type="NCBI Taxonomy" id="1251"/>
    <lineage>
        <taxon>Bacteria</taxon>
        <taxon>Bacillati</taxon>
        <taxon>Bacillota</taxon>
        <taxon>Bacilli</taxon>
        <taxon>Lactobacillales</taxon>
        <taxon>Lactobacillaceae</taxon>
        <taxon>Leuconostoc</taxon>
    </lineage>
</organism>
<dbReference type="Gene3D" id="1.20.1440.50">
    <property type="entry name" value="Ta0600-like"/>
    <property type="match status" value="1"/>
</dbReference>
<dbReference type="SUPFAM" id="SSF109797">
    <property type="entry name" value="Bacteriocin immunity protein-like"/>
    <property type="match status" value="1"/>
</dbReference>
<dbReference type="EMBL" id="PUFI01000015">
    <property type="protein sequence ID" value="TDG67644.1"/>
    <property type="molecule type" value="Genomic_DNA"/>
</dbReference>
<dbReference type="Proteomes" id="UP000295681">
    <property type="component" value="Unassembled WGS sequence"/>
</dbReference>